<dbReference type="GeneID" id="11531523"/>
<dbReference type="Gene3D" id="3.30.60.60">
    <property type="entry name" value="N-acetyl transferase-like"/>
    <property type="match status" value="1"/>
</dbReference>
<feature type="region of interest" description="Disordered" evidence="13">
    <location>
        <begin position="758"/>
        <end position="844"/>
    </location>
</feature>
<keyword evidence="5" id="KW-0479">Metal-binding</keyword>
<dbReference type="GO" id="GO:0004402">
    <property type="term" value="F:histone acetyltransferase activity"/>
    <property type="evidence" value="ECO:0007669"/>
    <property type="project" value="EnsemblFungi"/>
</dbReference>
<evidence type="ECO:0000256" key="12">
    <source>
        <dbReference type="RuleBase" id="RU361211"/>
    </source>
</evidence>
<dbReference type="FunFam" id="3.30.60.60:FF:000001">
    <property type="entry name" value="Histone acetyltransferase"/>
    <property type="match status" value="1"/>
</dbReference>
<dbReference type="OMA" id="TDYNLSC"/>
<evidence type="ECO:0000256" key="2">
    <source>
        <dbReference type="ARBA" id="ARBA00010107"/>
    </source>
</evidence>
<feature type="compositionally biased region" description="Basic residues" evidence="13">
    <location>
        <begin position="78"/>
        <end position="99"/>
    </location>
</feature>
<feature type="compositionally biased region" description="Polar residues" evidence="13">
    <location>
        <begin position="102"/>
        <end position="120"/>
    </location>
</feature>
<dbReference type="RefSeq" id="XP_003685630.1">
    <property type="nucleotide sequence ID" value="XM_003685582.1"/>
</dbReference>
<keyword evidence="10 12" id="KW-0539">Nucleus</keyword>
<keyword evidence="16" id="KW-1185">Reference proteome</keyword>
<dbReference type="OrthoDB" id="787137at2759"/>
<dbReference type="KEGG" id="tpf:TPHA_0E01020"/>
<evidence type="ECO:0000256" key="5">
    <source>
        <dbReference type="ARBA" id="ARBA00022723"/>
    </source>
</evidence>
<dbReference type="PROSITE" id="PS51726">
    <property type="entry name" value="MYST_HAT"/>
    <property type="match status" value="1"/>
</dbReference>
<evidence type="ECO:0000256" key="3">
    <source>
        <dbReference type="ARBA" id="ARBA00013184"/>
    </source>
</evidence>
<dbReference type="GO" id="GO:0005634">
    <property type="term" value="C:nucleus"/>
    <property type="evidence" value="ECO:0007669"/>
    <property type="project" value="UniProtKB-SubCell"/>
</dbReference>
<accession>G8BTG8</accession>
<dbReference type="GO" id="GO:0003712">
    <property type="term" value="F:transcription coregulator activity"/>
    <property type="evidence" value="ECO:0007669"/>
    <property type="project" value="TreeGrafter"/>
</dbReference>
<dbReference type="GO" id="GO:0031509">
    <property type="term" value="P:subtelomeric heterochromatin formation"/>
    <property type="evidence" value="ECO:0007669"/>
    <property type="project" value="EnsemblFungi"/>
</dbReference>
<feature type="region of interest" description="Disordered" evidence="13">
    <location>
        <begin position="69"/>
        <end position="120"/>
    </location>
</feature>
<dbReference type="GO" id="GO:0008270">
    <property type="term" value="F:zinc ion binding"/>
    <property type="evidence" value="ECO:0007669"/>
    <property type="project" value="UniProtKB-KW"/>
</dbReference>
<dbReference type="GO" id="GO:1990468">
    <property type="term" value="C:NuA3b histone acetyltransferase complex"/>
    <property type="evidence" value="ECO:0007669"/>
    <property type="project" value="EnsemblFungi"/>
</dbReference>
<dbReference type="SUPFAM" id="SSF55729">
    <property type="entry name" value="Acyl-CoA N-acyltransferases (Nat)"/>
    <property type="match status" value="1"/>
</dbReference>
<evidence type="ECO:0000256" key="11">
    <source>
        <dbReference type="PIRSR" id="PIRSR602717-51"/>
    </source>
</evidence>
<organism evidence="15 16">
    <name type="scientific">Tetrapisispora phaffii (strain ATCC 24235 / CBS 4417 / NBRC 1672 / NRRL Y-8282 / UCD 70-5)</name>
    <name type="common">Yeast</name>
    <name type="synonym">Fabospora phaffii</name>
    <dbReference type="NCBI Taxonomy" id="1071381"/>
    <lineage>
        <taxon>Eukaryota</taxon>
        <taxon>Fungi</taxon>
        <taxon>Dikarya</taxon>
        <taxon>Ascomycota</taxon>
        <taxon>Saccharomycotina</taxon>
        <taxon>Saccharomycetes</taxon>
        <taxon>Saccharomycetales</taxon>
        <taxon>Saccharomycetaceae</taxon>
        <taxon>Tetrapisispora</taxon>
    </lineage>
</organism>
<dbReference type="STRING" id="1071381.G8BTG8"/>
<proteinExistence type="inferred from homology"/>
<dbReference type="EMBL" id="HE612860">
    <property type="protein sequence ID" value="CCE63196.1"/>
    <property type="molecule type" value="Genomic_DNA"/>
</dbReference>
<evidence type="ECO:0000256" key="9">
    <source>
        <dbReference type="ARBA" id="ARBA00022990"/>
    </source>
</evidence>
<dbReference type="GO" id="GO:0000781">
    <property type="term" value="C:chromosome, telomeric region"/>
    <property type="evidence" value="ECO:0007669"/>
    <property type="project" value="GOC"/>
</dbReference>
<dbReference type="AlphaFoldDB" id="G8BTG8"/>
<dbReference type="PANTHER" id="PTHR10615">
    <property type="entry name" value="HISTONE ACETYLTRANSFERASE"/>
    <property type="match status" value="1"/>
</dbReference>
<dbReference type="Gene3D" id="1.10.10.10">
    <property type="entry name" value="Winged helix-like DNA-binding domain superfamily/Winged helix DNA-binding domain"/>
    <property type="match status" value="1"/>
</dbReference>
<dbReference type="HOGENOM" id="CLU_014892_0_1_1"/>
<comment type="subcellular location">
    <subcellularLocation>
        <location evidence="1 12">Nucleus</location>
    </subcellularLocation>
</comment>
<keyword evidence="9" id="KW-0007">Acetylation</keyword>
<evidence type="ECO:0000256" key="6">
    <source>
        <dbReference type="ARBA" id="ARBA00022771"/>
    </source>
</evidence>
<dbReference type="FunFam" id="3.40.630.30:FF:000001">
    <property type="entry name" value="Histone acetyltransferase"/>
    <property type="match status" value="1"/>
</dbReference>
<feature type="active site" description="Proton donor/acceptor" evidence="11">
    <location>
        <position position="491"/>
    </location>
</feature>
<evidence type="ECO:0000256" key="10">
    <source>
        <dbReference type="ARBA" id="ARBA00023242"/>
    </source>
</evidence>
<dbReference type="InterPro" id="IPR016181">
    <property type="entry name" value="Acyl_CoA_acyltransferase"/>
</dbReference>
<gene>
    <name evidence="15" type="primary">TPHA0E01020</name>
    <name evidence="15" type="ordered locus">TPHA_0E01020</name>
</gene>
<dbReference type="InterPro" id="IPR036388">
    <property type="entry name" value="WH-like_DNA-bd_sf"/>
</dbReference>
<dbReference type="GO" id="GO:0030466">
    <property type="term" value="P:silent mating-type cassette heterochromatin formation"/>
    <property type="evidence" value="ECO:0007669"/>
    <property type="project" value="EnsemblFungi"/>
</dbReference>
<name>G8BTG8_TETPH</name>
<keyword evidence="7" id="KW-0862">Zinc</keyword>
<protein>
    <recommendedName>
        <fullName evidence="3 12">Histone acetyltransferase</fullName>
        <ecNumber evidence="3 12">2.3.1.48</ecNumber>
    </recommendedName>
</protein>
<keyword evidence="8" id="KW-0156">Chromatin regulator</keyword>
<feature type="compositionally biased region" description="Acidic residues" evidence="13">
    <location>
        <begin position="758"/>
        <end position="789"/>
    </location>
</feature>
<evidence type="ECO:0000256" key="13">
    <source>
        <dbReference type="SAM" id="MobiDB-lite"/>
    </source>
</evidence>
<dbReference type="eggNOG" id="KOG2747">
    <property type="taxonomic scope" value="Eukaryota"/>
</dbReference>
<sequence length="844" mass="97877">MMVDSKVNDDTRKRKRASAILRSLIIDDNVHSEISKIARENPNKLMKSKRNTTVNVNYVPRKFHNVIVQGDDVGSRNPSRRNSRRKTSSLTRRKQHRRRLDSLSSATQRSRIKGNTTTSIKQSPVNEFTLPYVVEQMWELPGTVEELNSLNNKLHYITDVKNPNLIDNNDYTITGVKIKFNPLNFLNFSNIVNRSKVEAQLNSKLHNDAVNTDFDVYQAESLISAIDNANELPYRGVIANSKDFLTSRTAPTISDRIQFKEILDQSLSASYCNANILMCNHSKAEDIDENKRNKRKKISTTQNQNMLSNTLSSAIEYIYLSGYEIKTWYSAPYPEEYNKNKLLYICQHCLKYMNSRFIYFRHITKCRQAHPPGNEVYRDGKLSIWEVDGRENIVYCQNLCLLAKLFLNSKTLYYDVEPFIFYVLTELDESDENNPKWNFVGYFSQEKLNSTDYNLSCILTLPIYQRKGYGQLLMEFSYLLSKVAYKWGTPEKPLSNLGLLSYRNLWKIKCAKVLLMLKKRFKDFCRPIGITLEDISDFTGMIPTDVVIGLEQLQVLYMNKHVVVTNSAETIKTNKDKNTLVNYRIQIDSWTRIEKICNQWKEKNYPEIRPEKLIWKPMLFGPSGGINAVGSLIETPPKPNDGDIITNSQTEDHFNKSIKLLSNFMNDDISDPRSMEQIAWDRIKDRSESDIELSNSQQGKWVPSFIEPIIPNNTKLLKKNSFQIQKNNSEASDNGTVDLEVLDNEEIIDEEEVYIEDEVEGNDEDEVEYQVEDEDDEDDGDQDEDDDGYEELKPISKQRRKRYVSPTANVTLRRSSRKLRQDLSSSVDENLELPPLRRSTRTRR</sequence>
<dbReference type="Pfam" id="PF01853">
    <property type="entry name" value="MOZ_SAS"/>
    <property type="match status" value="1"/>
</dbReference>
<dbReference type="InterPro" id="IPR040706">
    <property type="entry name" value="Zf-MYST"/>
</dbReference>
<evidence type="ECO:0000256" key="7">
    <source>
        <dbReference type="ARBA" id="ARBA00022833"/>
    </source>
</evidence>
<evidence type="ECO:0000256" key="8">
    <source>
        <dbReference type="ARBA" id="ARBA00022853"/>
    </source>
</evidence>
<dbReference type="GO" id="GO:1990467">
    <property type="term" value="C:NuA3a histone acetyltransferase complex"/>
    <property type="evidence" value="ECO:0007669"/>
    <property type="project" value="EnsemblFungi"/>
</dbReference>
<dbReference type="EC" id="2.3.1.48" evidence="3 12"/>
<keyword evidence="6" id="KW-0863">Zinc-finger</keyword>
<evidence type="ECO:0000256" key="1">
    <source>
        <dbReference type="ARBA" id="ARBA00004123"/>
    </source>
</evidence>
<evidence type="ECO:0000313" key="16">
    <source>
        <dbReference type="Proteomes" id="UP000005666"/>
    </source>
</evidence>
<comment type="catalytic activity">
    <reaction evidence="12">
        <text>L-lysyl-[protein] + acetyl-CoA = N(6)-acetyl-L-lysyl-[protein] + CoA + H(+)</text>
        <dbReference type="Rhea" id="RHEA:45948"/>
        <dbReference type="Rhea" id="RHEA-COMP:9752"/>
        <dbReference type="Rhea" id="RHEA-COMP:10731"/>
        <dbReference type="ChEBI" id="CHEBI:15378"/>
        <dbReference type="ChEBI" id="CHEBI:29969"/>
        <dbReference type="ChEBI" id="CHEBI:57287"/>
        <dbReference type="ChEBI" id="CHEBI:57288"/>
        <dbReference type="ChEBI" id="CHEBI:61930"/>
        <dbReference type="EC" id="2.3.1.48"/>
    </reaction>
</comment>
<evidence type="ECO:0000313" key="15">
    <source>
        <dbReference type="EMBL" id="CCE63196.1"/>
    </source>
</evidence>
<dbReference type="Proteomes" id="UP000005666">
    <property type="component" value="Chromosome 5"/>
</dbReference>
<comment type="similarity">
    <text evidence="2 12">Belongs to the MYST (SAS/MOZ) family.</text>
</comment>
<evidence type="ECO:0000256" key="4">
    <source>
        <dbReference type="ARBA" id="ARBA00022679"/>
    </source>
</evidence>
<dbReference type="Gene3D" id="3.40.630.30">
    <property type="match status" value="1"/>
</dbReference>
<feature type="domain" description="MYST-type HAT" evidence="14">
    <location>
        <begin position="310"/>
        <end position="617"/>
    </location>
</feature>
<evidence type="ECO:0000259" key="14">
    <source>
        <dbReference type="PROSITE" id="PS51726"/>
    </source>
</evidence>
<dbReference type="InterPro" id="IPR050603">
    <property type="entry name" value="MYST_HAT"/>
</dbReference>
<keyword evidence="4" id="KW-0808">Transferase</keyword>
<dbReference type="Pfam" id="PF17772">
    <property type="entry name" value="zf-MYST"/>
    <property type="match status" value="1"/>
</dbReference>
<dbReference type="InterPro" id="IPR002717">
    <property type="entry name" value="HAT_MYST-type"/>
</dbReference>
<reference evidence="15 16" key="1">
    <citation type="journal article" date="2011" name="Proc. Natl. Acad. Sci. U.S.A.">
        <title>Evolutionary erosion of yeast sex chromosomes by mating-type switching accidents.</title>
        <authorList>
            <person name="Gordon J.L."/>
            <person name="Armisen D."/>
            <person name="Proux-Wera E."/>
            <person name="Oheigeartaigh S.S."/>
            <person name="Byrne K.P."/>
            <person name="Wolfe K.H."/>
        </authorList>
    </citation>
    <scope>NUCLEOTIDE SEQUENCE [LARGE SCALE GENOMIC DNA]</scope>
    <source>
        <strain evidence="16">ATCC 24235 / CBS 4417 / NBRC 1672 / NRRL Y-8282 / UCD 70-5</strain>
    </source>
</reference>
<dbReference type="PANTHER" id="PTHR10615:SF161">
    <property type="entry name" value="HISTONE ACETYLTRANSFERASE KAT7"/>
    <property type="match status" value="1"/>
</dbReference>
<dbReference type="GO" id="GO:0003682">
    <property type="term" value="F:chromatin binding"/>
    <property type="evidence" value="ECO:0007669"/>
    <property type="project" value="TreeGrafter"/>
</dbReference>
<dbReference type="GO" id="GO:0006357">
    <property type="term" value="P:regulation of transcription by RNA polymerase II"/>
    <property type="evidence" value="ECO:0007669"/>
    <property type="project" value="TreeGrafter"/>
</dbReference>